<evidence type="ECO:0000256" key="6">
    <source>
        <dbReference type="ARBA" id="ARBA00022989"/>
    </source>
</evidence>
<feature type="transmembrane region" description="Helical" evidence="8">
    <location>
        <begin position="314"/>
        <end position="337"/>
    </location>
</feature>
<name>C8VYA9_DESAS</name>
<dbReference type="HOGENOM" id="CLU_033621_1_0_9"/>
<feature type="transmembrane region" description="Helical" evidence="8">
    <location>
        <begin position="61"/>
        <end position="80"/>
    </location>
</feature>
<dbReference type="Proteomes" id="UP000002217">
    <property type="component" value="Chromosome"/>
</dbReference>
<evidence type="ECO:0000256" key="4">
    <source>
        <dbReference type="ARBA" id="ARBA00022475"/>
    </source>
</evidence>
<evidence type="ECO:0000313" key="12">
    <source>
        <dbReference type="Proteomes" id="UP000002217"/>
    </source>
</evidence>
<evidence type="ECO:0000256" key="8">
    <source>
        <dbReference type="RuleBase" id="RU363032"/>
    </source>
</evidence>
<dbReference type="CDD" id="cd06261">
    <property type="entry name" value="TM_PBP2"/>
    <property type="match status" value="1"/>
</dbReference>
<dbReference type="PANTHER" id="PTHR30425">
    <property type="entry name" value="PHOSPHATE TRANSPORT SYSTEM PERMEASE PROTEIN PST"/>
    <property type="match status" value="1"/>
</dbReference>
<dbReference type="Gene3D" id="1.10.3720.10">
    <property type="entry name" value="MetI-like"/>
    <property type="match status" value="1"/>
</dbReference>
<reference evidence="11 12" key="1">
    <citation type="journal article" date="2009" name="Stand. Genomic Sci.">
        <title>Complete genome sequence of Desulfotomaculum acetoxidans type strain (5575).</title>
        <authorList>
            <person name="Spring S."/>
            <person name="Lapidus A."/>
            <person name="Schroder M."/>
            <person name="Gleim D."/>
            <person name="Sims D."/>
            <person name="Meincke L."/>
            <person name="Glavina Del Rio T."/>
            <person name="Tice H."/>
            <person name="Copeland A."/>
            <person name="Cheng J.F."/>
            <person name="Lucas S."/>
            <person name="Chen F."/>
            <person name="Nolan M."/>
            <person name="Bruce D."/>
            <person name="Goodwin L."/>
            <person name="Pitluck S."/>
            <person name="Ivanova N."/>
            <person name="Mavromatis K."/>
            <person name="Mikhailova N."/>
            <person name="Pati A."/>
            <person name="Chen A."/>
            <person name="Palaniappan K."/>
            <person name="Land M."/>
            <person name="Hauser L."/>
            <person name="Chang Y.J."/>
            <person name="Jeffries C.D."/>
            <person name="Chain P."/>
            <person name="Saunders E."/>
            <person name="Brettin T."/>
            <person name="Detter J.C."/>
            <person name="Goker M."/>
            <person name="Bristow J."/>
            <person name="Eisen J.A."/>
            <person name="Markowitz V."/>
            <person name="Hugenholtz P."/>
            <person name="Kyrpides N.C."/>
            <person name="Klenk H.P."/>
            <person name="Han C."/>
        </authorList>
    </citation>
    <scope>NUCLEOTIDE SEQUENCE [LARGE SCALE GENOMIC DNA]</scope>
    <source>
        <strain evidence="12">ATCC 49208 / DSM 771 / VKM B-1644</strain>
    </source>
</reference>
<evidence type="ECO:0000313" key="11">
    <source>
        <dbReference type="EMBL" id="ACV62790.1"/>
    </source>
</evidence>
<dbReference type="KEGG" id="dae:Dtox_1952"/>
<keyword evidence="5 8" id="KW-0812">Transmembrane</keyword>
<evidence type="ECO:0000256" key="2">
    <source>
        <dbReference type="ARBA" id="ARBA00007069"/>
    </source>
</evidence>
<feature type="transmembrane region" description="Helical" evidence="8">
    <location>
        <begin position="196"/>
        <end position="216"/>
    </location>
</feature>
<protein>
    <recommendedName>
        <fullName evidence="9">Phosphate transport system permease protein</fullName>
    </recommendedName>
</protein>
<organism evidence="11 12">
    <name type="scientific">Desulfofarcimen acetoxidans (strain ATCC 49208 / DSM 771 / KCTC 5769 / VKM B-1644 / 5575)</name>
    <name type="common">Desulfotomaculum acetoxidans</name>
    <dbReference type="NCBI Taxonomy" id="485916"/>
    <lineage>
        <taxon>Bacteria</taxon>
        <taxon>Bacillati</taxon>
        <taxon>Bacillota</taxon>
        <taxon>Clostridia</taxon>
        <taxon>Eubacteriales</taxon>
        <taxon>Peptococcaceae</taxon>
        <taxon>Desulfofarcimen</taxon>
    </lineage>
</organism>
<accession>C8VYA9</accession>
<dbReference type="eggNOG" id="COG0573">
    <property type="taxonomic scope" value="Bacteria"/>
</dbReference>
<dbReference type="NCBIfam" id="TIGR02138">
    <property type="entry name" value="phosphate_pstC"/>
    <property type="match status" value="1"/>
</dbReference>
<keyword evidence="6 8" id="KW-1133">Transmembrane helix</keyword>
<dbReference type="AlphaFoldDB" id="C8VYA9"/>
<comment type="caution">
    <text evidence="9">Lacks conserved residue(s) required for the propagation of feature annotation.</text>
</comment>
<keyword evidence="12" id="KW-1185">Reference proteome</keyword>
<evidence type="ECO:0000256" key="9">
    <source>
        <dbReference type="RuleBase" id="RU363054"/>
    </source>
</evidence>
<dbReference type="STRING" id="485916.Dtox_1952"/>
<feature type="transmembrane region" description="Helical" evidence="8">
    <location>
        <begin position="116"/>
        <end position="146"/>
    </location>
</feature>
<comment type="function">
    <text evidence="9">Part of the binding-protein-dependent transport system for phosphate; probably responsible for the translocation of the substrate across the membrane.</text>
</comment>
<proteinExistence type="inferred from homology"/>
<gene>
    <name evidence="11" type="ordered locus">Dtox_1952</name>
</gene>
<evidence type="ECO:0000259" key="10">
    <source>
        <dbReference type="PROSITE" id="PS50928"/>
    </source>
</evidence>
<comment type="similarity">
    <text evidence="2 9">Belongs to the binding-protein-dependent transport system permease family. CysTW subfamily.</text>
</comment>
<dbReference type="PANTHER" id="PTHR30425:SF2">
    <property type="entry name" value="ABC TRANSPORTER PERMEASE PROTEIN YQGH-RELATED"/>
    <property type="match status" value="1"/>
</dbReference>
<keyword evidence="9" id="KW-0592">Phosphate transport</keyword>
<dbReference type="InterPro" id="IPR011864">
    <property type="entry name" value="Phosphate_PstC"/>
</dbReference>
<evidence type="ECO:0000256" key="7">
    <source>
        <dbReference type="ARBA" id="ARBA00023136"/>
    </source>
</evidence>
<sequence length="344" mass="37075">MSVSKLSRPVILLERGIFMSKNFPLAIENKEYSSSGPGSLGLTAKGIHIHKRYIEYFGRTVSFLAAALVIALTLAIIFFIGQKGLATFTVSGVNAWNFLFQTQWMPDRPMEQGGPLVGSLSFIIGSLLVSLMAVAVSGPLSVIVAVFMVEIAPGWGQRVLQPAIEILAGIPSVVYGYVGLSLLVPFIRNYMGGEGFSLLAGFIVLSIMILPTIISVSSDSLRALPSQWKEASLALGATRWQTISMVLVPAARSGIITGVVLGLARAFGEALAVQMVIGNTRQIPYSILDPLMTLTSAITMDMGNTIMGSLWNNALWSMGLLLLMMSFMFILIIKLVVRRGGMIR</sequence>
<dbReference type="SUPFAM" id="SSF161098">
    <property type="entry name" value="MetI-like"/>
    <property type="match status" value="1"/>
</dbReference>
<dbReference type="EMBL" id="CP001720">
    <property type="protein sequence ID" value="ACV62790.1"/>
    <property type="molecule type" value="Genomic_DNA"/>
</dbReference>
<dbReference type="InterPro" id="IPR000515">
    <property type="entry name" value="MetI-like"/>
</dbReference>
<feature type="transmembrane region" description="Helical" evidence="8">
    <location>
        <begin position="166"/>
        <end position="184"/>
    </location>
</feature>
<keyword evidence="4 9" id="KW-1003">Cell membrane</keyword>
<keyword evidence="7 8" id="KW-0472">Membrane</keyword>
<comment type="subcellular location">
    <subcellularLocation>
        <location evidence="1 8">Cell membrane</location>
        <topology evidence="1 8">Multi-pass membrane protein</topology>
    </subcellularLocation>
</comment>
<dbReference type="InterPro" id="IPR035906">
    <property type="entry name" value="MetI-like_sf"/>
</dbReference>
<feature type="domain" description="ABC transmembrane type-1" evidence="10">
    <location>
        <begin position="123"/>
        <end position="333"/>
    </location>
</feature>
<dbReference type="Pfam" id="PF00528">
    <property type="entry name" value="BPD_transp_1"/>
    <property type="match status" value="1"/>
</dbReference>
<evidence type="ECO:0000256" key="1">
    <source>
        <dbReference type="ARBA" id="ARBA00004651"/>
    </source>
</evidence>
<dbReference type="PROSITE" id="PS50928">
    <property type="entry name" value="ABC_TM1"/>
    <property type="match status" value="1"/>
</dbReference>
<dbReference type="InterPro" id="IPR051124">
    <property type="entry name" value="Phosphate_Transport_Permease"/>
</dbReference>
<evidence type="ECO:0000256" key="3">
    <source>
        <dbReference type="ARBA" id="ARBA00022448"/>
    </source>
</evidence>
<dbReference type="GO" id="GO:0006817">
    <property type="term" value="P:phosphate ion transport"/>
    <property type="evidence" value="ECO:0007669"/>
    <property type="project" value="UniProtKB-KW"/>
</dbReference>
<keyword evidence="3 8" id="KW-0813">Transport</keyword>
<dbReference type="GO" id="GO:0005886">
    <property type="term" value="C:plasma membrane"/>
    <property type="evidence" value="ECO:0007669"/>
    <property type="project" value="UniProtKB-SubCell"/>
</dbReference>
<dbReference type="GO" id="GO:0005315">
    <property type="term" value="F:phosphate transmembrane transporter activity"/>
    <property type="evidence" value="ECO:0007669"/>
    <property type="project" value="InterPro"/>
</dbReference>
<evidence type="ECO:0000256" key="5">
    <source>
        <dbReference type="ARBA" id="ARBA00022692"/>
    </source>
</evidence>